<evidence type="ECO:0000313" key="3">
    <source>
        <dbReference type="Proteomes" id="UP000199475"/>
    </source>
</evidence>
<evidence type="ECO:0000313" key="2">
    <source>
        <dbReference type="EMBL" id="SDL37720.1"/>
    </source>
</evidence>
<dbReference type="Pfam" id="PF00248">
    <property type="entry name" value="Aldo_ket_red"/>
    <property type="match status" value="1"/>
</dbReference>
<dbReference type="Gene3D" id="3.20.20.100">
    <property type="entry name" value="NADP-dependent oxidoreductase domain"/>
    <property type="match status" value="1"/>
</dbReference>
<accession>A0A1G9JJD0</accession>
<dbReference type="RefSeq" id="WP_093250105.1">
    <property type="nucleotide sequence ID" value="NZ_FNGP01000002.1"/>
</dbReference>
<dbReference type="InterPro" id="IPR036812">
    <property type="entry name" value="NAD(P)_OxRdtase_dom_sf"/>
</dbReference>
<protein>
    <submittedName>
        <fullName evidence="2">Aldo/keto reductase</fullName>
    </submittedName>
</protein>
<dbReference type="PANTHER" id="PTHR43638:SF3">
    <property type="entry name" value="ALDEHYDE REDUCTASE"/>
    <property type="match status" value="1"/>
</dbReference>
<dbReference type="Proteomes" id="UP000199475">
    <property type="component" value="Unassembled WGS sequence"/>
</dbReference>
<evidence type="ECO:0000259" key="1">
    <source>
        <dbReference type="Pfam" id="PF00248"/>
    </source>
</evidence>
<dbReference type="STRING" id="686624.SAMN04488242_1298"/>
<feature type="domain" description="NADP-dependent oxidoreductase" evidence="1">
    <location>
        <begin position="14"/>
        <end position="275"/>
    </location>
</feature>
<dbReference type="PANTHER" id="PTHR43638">
    <property type="entry name" value="OXIDOREDUCTASE, ALDO/KETO REDUCTASE FAMILY PROTEIN"/>
    <property type="match status" value="1"/>
</dbReference>
<dbReference type="InterPro" id="IPR020471">
    <property type="entry name" value="AKR"/>
</dbReference>
<dbReference type="PRINTS" id="PR00069">
    <property type="entry name" value="ALDKETRDTASE"/>
</dbReference>
<sequence length="289" mass="31398">MRMITLADREVPVLGQGAWKMGDSRSGWDDEVVALRTGIDHGMTLVDTAEMYGSGRSEQLVGEAIRGRRDEVFLVSKVMPSNASRKGTIRACEASLRRLGTERLDLYLLHWPGSYPLEETFGAFDELRRQGKIGAWGVSNFDRPLMVRASSVARRQRAEDPASQDRPATNQVLFNLRRRWPEAGLLDDLRGAGVPLMAYSPIDQGALAEGGPRAAALRAVAERHGATAAQVALAWVVSVPGVFAIPKASTEQHVRENAAAADIVLSAQDLADLDAAFPPPEHDAPLELI</sequence>
<keyword evidence="3" id="KW-1185">Reference proteome</keyword>
<dbReference type="EMBL" id="FNGP01000002">
    <property type="protein sequence ID" value="SDL37720.1"/>
    <property type="molecule type" value="Genomic_DNA"/>
</dbReference>
<name>A0A1G9JJD0_9ACTN</name>
<gene>
    <name evidence="2" type="ORF">SAMN04488242_1298</name>
</gene>
<reference evidence="2 3" key="1">
    <citation type="submission" date="2016-10" db="EMBL/GenBank/DDBJ databases">
        <authorList>
            <person name="de Groot N.N."/>
        </authorList>
    </citation>
    <scope>NUCLEOTIDE SEQUENCE [LARGE SCALE GENOMIC DNA]</scope>
    <source>
        <strain evidence="2 3">CGMCC 1.9159</strain>
    </source>
</reference>
<dbReference type="AlphaFoldDB" id="A0A1G9JJD0"/>
<proteinExistence type="predicted"/>
<dbReference type="InterPro" id="IPR023210">
    <property type="entry name" value="NADP_OxRdtase_dom"/>
</dbReference>
<dbReference type="GO" id="GO:0016491">
    <property type="term" value="F:oxidoreductase activity"/>
    <property type="evidence" value="ECO:0007669"/>
    <property type="project" value="InterPro"/>
</dbReference>
<dbReference type="SUPFAM" id="SSF51430">
    <property type="entry name" value="NAD(P)-linked oxidoreductase"/>
    <property type="match status" value="1"/>
</dbReference>
<dbReference type="OrthoDB" id="9768793at2"/>
<organism evidence="2 3">
    <name type="scientific">Tessaracoccus oleiagri</name>
    <dbReference type="NCBI Taxonomy" id="686624"/>
    <lineage>
        <taxon>Bacteria</taxon>
        <taxon>Bacillati</taxon>
        <taxon>Actinomycetota</taxon>
        <taxon>Actinomycetes</taxon>
        <taxon>Propionibacteriales</taxon>
        <taxon>Propionibacteriaceae</taxon>
        <taxon>Tessaracoccus</taxon>
    </lineage>
</organism>